<proteinExistence type="predicted"/>
<dbReference type="Proteomes" id="UP000077266">
    <property type="component" value="Unassembled WGS sequence"/>
</dbReference>
<dbReference type="InterPro" id="IPR053235">
    <property type="entry name" value="Ser_Thr_kinase"/>
</dbReference>
<dbReference type="Pfam" id="PF00069">
    <property type="entry name" value="Pkinase"/>
    <property type="match status" value="2"/>
</dbReference>
<sequence length="694" mass="78573">MSFFTVKPPISVSFSRASEPQQRGDLTAFEHAVPAGTDDGEEVLPPVTPLPNIPPADRPPPYRKIKLCDLMLYTDHGAADTAENSPLLTFWNVEVKNLADEEMVALKVIRLRNQAAPAKLGLSTRDADALRTHWREIALWLKLDHPNIHPLLGLYWDLFDYPALVSPWSENGDVMSYIKPRRGHPRLHTIKLDLIENIMRGLVYLHHQSPPVIHGDLKGANVLVSCEGIARIADFGVSRIAYDAIVGPSTSSAKGTYRWMAPELLATDDAQNTIENDMWSAGCLMLEISTEVHPYNDKPDEMQVILALGRNEVPWIPRTSSVDAVYSQLIDACLAMNPSERPRAFVMHHRVQNAHYYASSALGENDSDADPVDLTFDVQLTSPEEVIVRSRVIIRFGTRNDSSDVQKVGLKRIRVPSSSADEERRLRERMWLEFKTWNGLRHDNILPLLGLYWEWDQDPAAVFVWCRNGSMSEFLRTRRKSEPAVEFRFKEKLIGGVLLGINYIHKLGIVHGDIRPENILIGNHEEALLAGFGRMGKNVRCTRHLDLDCLRYTAPELVSEEDHYYTCASDVWSLGCVILEILTDVPVYNGYQVRKHLLGALRRGVLPRDIETVLKDSAYVRYIRSLEWHGPHGTQAAISIEYPRVCIVMNPADRRSLRVLVSADSISELMSAEKWQSSREKRRRSYHGFNAAFS</sequence>
<evidence type="ECO:0000259" key="1">
    <source>
        <dbReference type="PROSITE" id="PS50011"/>
    </source>
</evidence>
<dbReference type="STRING" id="1314781.A0A165J918"/>
<dbReference type="GO" id="GO:0005524">
    <property type="term" value="F:ATP binding"/>
    <property type="evidence" value="ECO:0007669"/>
    <property type="project" value="UniProtKB-KW"/>
</dbReference>
<evidence type="ECO:0000313" key="3">
    <source>
        <dbReference type="Proteomes" id="UP000077266"/>
    </source>
</evidence>
<dbReference type="SMART" id="SM00220">
    <property type="entry name" value="S_TKc"/>
    <property type="match status" value="2"/>
</dbReference>
<dbReference type="Gene3D" id="1.10.510.10">
    <property type="entry name" value="Transferase(Phosphotransferase) domain 1"/>
    <property type="match status" value="2"/>
</dbReference>
<dbReference type="InterPro" id="IPR008266">
    <property type="entry name" value="Tyr_kinase_AS"/>
</dbReference>
<dbReference type="EMBL" id="KV425971">
    <property type="protein sequence ID" value="KZV94506.1"/>
    <property type="molecule type" value="Genomic_DNA"/>
</dbReference>
<organism evidence="2 3">
    <name type="scientific">Exidia glandulosa HHB12029</name>
    <dbReference type="NCBI Taxonomy" id="1314781"/>
    <lineage>
        <taxon>Eukaryota</taxon>
        <taxon>Fungi</taxon>
        <taxon>Dikarya</taxon>
        <taxon>Basidiomycota</taxon>
        <taxon>Agaricomycotina</taxon>
        <taxon>Agaricomycetes</taxon>
        <taxon>Auriculariales</taxon>
        <taxon>Exidiaceae</taxon>
        <taxon>Exidia</taxon>
    </lineage>
</organism>
<keyword evidence="3" id="KW-1185">Reference proteome</keyword>
<dbReference type="PROSITE" id="PS50011">
    <property type="entry name" value="PROTEIN_KINASE_DOM"/>
    <property type="match status" value="2"/>
</dbReference>
<feature type="domain" description="Protein kinase" evidence="1">
    <location>
        <begin position="65"/>
        <end position="358"/>
    </location>
</feature>
<dbReference type="OrthoDB" id="626167at2759"/>
<gene>
    <name evidence="2" type="ORF">EXIGLDRAFT_834933</name>
</gene>
<keyword evidence="2" id="KW-0808">Transferase</keyword>
<reference evidence="2 3" key="1">
    <citation type="journal article" date="2016" name="Mol. Biol. Evol.">
        <title>Comparative Genomics of Early-Diverging Mushroom-Forming Fungi Provides Insights into the Origins of Lignocellulose Decay Capabilities.</title>
        <authorList>
            <person name="Nagy L.G."/>
            <person name="Riley R."/>
            <person name="Tritt A."/>
            <person name="Adam C."/>
            <person name="Daum C."/>
            <person name="Floudas D."/>
            <person name="Sun H."/>
            <person name="Yadav J.S."/>
            <person name="Pangilinan J."/>
            <person name="Larsson K.H."/>
            <person name="Matsuura K."/>
            <person name="Barry K."/>
            <person name="Labutti K."/>
            <person name="Kuo R."/>
            <person name="Ohm R.A."/>
            <person name="Bhattacharya S.S."/>
            <person name="Shirouzu T."/>
            <person name="Yoshinaga Y."/>
            <person name="Martin F.M."/>
            <person name="Grigoriev I.V."/>
            <person name="Hibbett D.S."/>
        </authorList>
    </citation>
    <scope>NUCLEOTIDE SEQUENCE [LARGE SCALE GENOMIC DNA]</scope>
    <source>
        <strain evidence="2 3">HHB12029</strain>
    </source>
</reference>
<dbReference type="PANTHER" id="PTHR24361">
    <property type="entry name" value="MITOGEN-ACTIVATED KINASE KINASE KINASE"/>
    <property type="match status" value="1"/>
</dbReference>
<dbReference type="GO" id="GO:0005737">
    <property type="term" value="C:cytoplasm"/>
    <property type="evidence" value="ECO:0007669"/>
    <property type="project" value="TreeGrafter"/>
</dbReference>
<dbReference type="AlphaFoldDB" id="A0A165J918"/>
<dbReference type="GO" id="GO:0004674">
    <property type="term" value="F:protein serine/threonine kinase activity"/>
    <property type="evidence" value="ECO:0007669"/>
    <property type="project" value="UniProtKB-KW"/>
</dbReference>
<dbReference type="SUPFAM" id="SSF56112">
    <property type="entry name" value="Protein kinase-like (PK-like)"/>
    <property type="match status" value="2"/>
</dbReference>
<dbReference type="PROSITE" id="PS00108">
    <property type="entry name" value="PROTEIN_KINASE_ST"/>
    <property type="match status" value="1"/>
</dbReference>
<dbReference type="CDD" id="cd00180">
    <property type="entry name" value="PKc"/>
    <property type="match status" value="1"/>
</dbReference>
<dbReference type="InterPro" id="IPR011009">
    <property type="entry name" value="Kinase-like_dom_sf"/>
</dbReference>
<evidence type="ECO:0000313" key="2">
    <source>
        <dbReference type="EMBL" id="KZV94506.1"/>
    </source>
</evidence>
<name>A0A165J918_EXIGL</name>
<accession>A0A165J918</accession>
<keyword evidence="2" id="KW-0418">Kinase</keyword>
<protein>
    <submittedName>
        <fullName evidence="2">Kinase-like protein</fullName>
    </submittedName>
</protein>
<feature type="domain" description="Protein kinase" evidence="1">
    <location>
        <begin position="356"/>
        <end position="670"/>
    </location>
</feature>
<dbReference type="InterPro" id="IPR008271">
    <property type="entry name" value="Ser/Thr_kinase_AS"/>
</dbReference>
<dbReference type="InterPro" id="IPR000719">
    <property type="entry name" value="Prot_kinase_dom"/>
</dbReference>
<dbReference type="InParanoid" id="A0A165J918"/>
<dbReference type="PROSITE" id="PS00109">
    <property type="entry name" value="PROTEIN_KINASE_TYR"/>
    <property type="match status" value="1"/>
</dbReference>